<dbReference type="PROSITE" id="PS51257">
    <property type="entry name" value="PROKAR_LIPOPROTEIN"/>
    <property type="match status" value="1"/>
</dbReference>
<dbReference type="InterPro" id="IPR057336">
    <property type="entry name" value="GerAC_N"/>
</dbReference>
<keyword evidence="3" id="KW-0309">Germination</keyword>
<evidence type="ECO:0000259" key="8">
    <source>
        <dbReference type="Pfam" id="PF05504"/>
    </source>
</evidence>
<evidence type="ECO:0000259" key="9">
    <source>
        <dbReference type="Pfam" id="PF25198"/>
    </source>
</evidence>
<dbReference type="AlphaFoldDB" id="A0A398CPR8"/>
<dbReference type="InterPro" id="IPR008844">
    <property type="entry name" value="Spore_GerAC-like"/>
</dbReference>
<dbReference type="Proteomes" id="UP000266340">
    <property type="component" value="Unassembled WGS sequence"/>
</dbReference>
<dbReference type="Pfam" id="PF25198">
    <property type="entry name" value="Spore_GerAC_N"/>
    <property type="match status" value="1"/>
</dbReference>
<keyword evidence="4" id="KW-0732">Signal</keyword>
<evidence type="ECO:0000256" key="5">
    <source>
        <dbReference type="ARBA" id="ARBA00023136"/>
    </source>
</evidence>
<evidence type="ECO:0000256" key="4">
    <source>
        <dbReference type="ARBA" id="ARBA00022729"/>
    </source>
</evidence>
<feature type="domain" description="Spore germination GerAC-like C-terminal" evidence="8">
    <location>
        <begin position="225"/>
        <end position="389"/>
    </location>
</feature>
<dbReference type="GO" id="GO:0009847">
    <property type="term" value="P:spore germination"/>
    <property type="evidence" value="ECO:0007669"/>
    <property type="project" value="InterPro"/>
</dbReference>
<dbReference type="Pfam" id="PF05504">
    <property type="entry name" value="Spore_GerAC"/>
    <property type="match status" value="1"/>
</dbReference>
<dbReference type="InterPro" id="IPR038501">
    <property type="entry name" value="Spore_GerAC_C_sf"/>
</dbReference>
<gene>
    <name evidence="10" type="ORF">D3H35_06045</name>
</gene>
<sequence length="402" mass="44808">MKIALRVILVSLLALITGTGCWDRRELNELGIQLGAAIDKSSEGYELSVQVVDPGQVASAKGSGGINRAPVTMYKASAPSILEAYRKLTQTSPRKIYNSHLRVLVIGEELARDGIAKALEMQSRGSESRTDFFIMIARKTSAENVLKIITPLEKIPANKMYYSLDASARSWAPTTTFTLDKFINQLVTDGLNPVLTGIDIVGSQHEGESNRNVQNIDPAARLVFSGLAVFRRDKLVGWLNEEESRGYNIIMNNLYSTAGPVTCPNGGNVIVEILRSHTKMTGKMVGDKPVIDLTFTAEANVGEIACDIDITDPQSLRQLEKTAAKLTVKALDETIDSVKQKYNTDIFGFGDAIHRYHPRQWKKVKDKWANEMFQRTEVRFHIHFYIRRTSTKGNSFIEDLKR</sequence>
<evidence type="ECO:0000313" key="10">
    <source>
        <dbReference type="EMBL" id="RIE04180.1"/>
    </source>
</evidence>
<accession>A0A398CPR8</accession>
<dbReference type="Gene3D" id="3.30.300.210">
    <property type="entry name" value="Nutrient germinant receptor protein C, domain 3"/>
    <property type="match status" value="1"/>
</dbReference>
<comment type="caution">
    <text evidence="10">The sequence shown here is derived from an EMBL/GenBank/DDBJ whole genome shotgun (WGS) entry which is preliminary data.</text>
</comment>
<proteinExistence type="inferred from homology"/>
<evidence type="ECO:0000256" key="2">
    <source>
        <dbReference type="ARBA" id="ARBA00007886"/>
    </source>
</evidence>
<name>A0A398CPR8_9BACL</name>
<dbReference type="NCBIfam" id="TIGR02887">
    <property type="entry name" value="spore_ger_x_C"/>
    <property type="match status" value="1"/>
</dbReference>
<evidence type="ECO:0000256" key="3">
    <source>
        <dbReference type="ARBA" id="ARBA00022544"/>
    </source>
</evidence>
<keyword evidence="11" id="KW-1185">Reference proteome</keyword>
<comment type="subcellular location">
    <subcellularLocation>
        <location evidence="1">Membrane</location>
        <topology evidence="1">Lipid-anchor</topology>
    </subcellularLocation>
</comment>
<feature type="domain" description="Spore germination protein N-terminal" evidence="9">
    <location>
        <begin position="23"/>
        <end position="199"/>
    </location>
</feature>
<protein>
    <submittedName>
        <fullName evidence="10">Ger(X)C family spore germination protein</fullName>
    </submittedName>
</protein>
<dbReference type="EMBL" id="QXJM01000027">
    <property type="protein sequence ID" value="RIE04180.1"/>
    <property type="molecule type" value="Genomic_DNA"/>
</dbReference>
<dbReference type="RefSeq" id="WP_119148225.1">
    <property type="nucleotide sequence ID" value="NZ_JBHSOV010000042.1"/>
</dbReference>
<evidence type="ECO:0000313" key="11">
    <source>
        <dbReference type="Proteomes" id="UP000266340"/>
    </source>
</evidence>
<comment type="similarity">
    <text evidence="2">Belongs to the GerABKC lipoprotein family.</text>
</comment>
<evidence type="ECO:0000256" key="1">
    <source>
        <dbReference type="ARBA" id="ARBA00004635"/>
    </source>
</evidence>
<keyword evidence="6" id="KW-0564">Palmitate</keyword>
<evidence type="ECO:0000256" key="6">
    <source>
        <dbReference type="ARBA" id="ARBA00023139"/>
    </source>
</evidence>
<dbReference type="PANTHER" id="PTHR35789">
    <property type="entry name" value="SPORE GERMINATION PROTEIN B3"/>
    <property type="match status" value="1"/>
</dbReference>
<evidence type="ECO:0000256" key="7">
    <source>
        <dbReference type="ARBA" id="ARBA00023288"/>
    </source>
</evidence>
<dbReference type="GO" id="GO:0016020">
    <property type="term" value="C:membrane"/>
    <property type="evidence" value="ECO:0007669"/>
    <property type="project" value="UniProtKB-SubCell"/>
</dbReference>
<keyword evidence="5" id="KW-0472">Membrane</keyword>
<keyword evidence="7" id="KW-0449">Lipoprotein</keyword>
<dbReference type="PANTHER" id="PTHR35789:SF1">
    <property type="entry name" value="SPORE GERMINATION PROTEIN B3"/>
    <property type="match status" value="1"/>
</dbReference>
<dbReference type="OrthoDB" id="9816067at2"/>
<organism evidence="10 11">
    <name type="scientific">Cohnella faecalis</name>
    <dbReference type="NCBI Taxonomy" id="2315694"/>
    <lineage>
        <taxon>Bacteria</taxon>
        <taxon>Bacillati</taxon>
        <taxon>Bacillota</taxon>
        <taxon>Bacilli</taxon>
        <taxon>Bacillales</taxon>
        <taxon>Paenibacillaceae</taxon>
        <taxon>Cohnella</taxon>
    </lineage>
</organism>
<reference evidence="10 11" key="1">
    <citation type="submission" date="2018-09" db="EMBL/GenBank/DDBJ databases">
        <title>Cohnella cavernae sp. nov., isolated from a karst cave.</title>
        <authorList>
            <person name="Zhu H."/>
        </authorList>
    </citation>
    <scope>NUCLEOTIDE SEQUENCE [LARGE SCALE GENOMIC DNA]</scope>
    <source>
        <strain evidence="10 11">K2E09-144</strain>
    </source>
</reference>
<dbReference type="InterPro" id="IPR046953">
    <property type="entry name" value="Spore_GerAC-like_C"/>
</dbReference>